<evidence type="ECO:0000313" key="4">
    <source>
        <dbReference type="Proteomes" id="UP000198520"/>
    </source>
</evidence>
<feature type="transmembrane region" description="Helical" evidence="1">
    <location>
        <begin position="694"/>
        <end position="715"/>
    </location>
</feature>
<dbReference type="Proteomes" id="UP000198520">
    <property type="component" value="Unassembled WGS sequence"/>
</dbReference>
<dbReference type="InterPro" id="IPR017850">
    <property type="entry name" value="Alkaline_phosphatase_core_sf"/>
</dbReference>
<keyword evidence="2" id="KW-0732">Signal</keyword>
<gene>
    <name evidence="3" type="ORF">SAMN04488035_0052</name>
</gene>
<evidence type="ECO:0008006" key="5">
    <source>
        <dbReference type="Google" id="ProtNLM"/>
    </source>
</evidence>
<keyword evidence="1" id="KW-0812">Transmembrane</keyword>
<feature type="transmembrane region" description="Helical" evidence="1">
    <location>
        <begin position="481"/>
        <end position="502"/>
    </location>
</feature>
<keyword evidence="1" id="KW-0472">Membrane</keyword>
<feature type="transmembrane region" description="Helical" evidence="1">
    <location>
        <begin position="376"/>
        <end position="395"/>
    </location>
</feature>
<protein>
    <recommendedName>
        <fullName evidence="5">Phosphoglyceromutase</fullName>
    </recommendedName>
</protein>
<dbReference type="AlphaFoldDB" id="A0A1I2CBW4"/>
<proteinExistence type="predicted"/>
<accession>A0A1I2CBW4</accession>
<feature type="signal peptide" evidence="2">
    <location>
        <begin position="1"/>
        <end position="40"/>
    </location>
</feature>
<dbReference type="OrthoDB" id="3264110at2"/>
<dbReference type="EMBL" id="FONZ01000001">
    <property type="protein sequence ID" value="SFE65692.1"/>
    <property type="molecule type" value="Genomic_DNA"/>
</dbReference>
<feature type="transmembrane region" description="Helical" evidence="1">
    <location>
        <begin position="662"/>
        <end position="688"/>
    </location>
</feature>
<feature type="transmembrane region" description="Helical" evidence="1">
    <location>
        <begin position="407"/>
        <end position="427"/>
    </location>
</feature>
<evidence type="ECO:0000313" key="3">
    <source>
        <dbReference type="EMBL" id="SFE65692.1"/>
    </source>
</evidence>
<dbReference type="Gene3D" id="3.40.720.10">
    <property type="entry name" value="Alkaline Phosphatase, subunit A"/>
    <property type="match status" value="1"/>
</dbReference>
<feature type="transmembrane region" description="Helical" evidence="1">
    <location>
        <begin position="561"/>
        <end position="578"/>
    </location>
</feature>
<feature type="transmembrane region" description="Helical" evidence="1">
    <location>
        <begin position="343"/>
        <end position="364"/>
    </location>
</feature>
<feature type="chain" id="PRO_5011577836" description="Phosphoglyceromutase" evidence="2">
    <location>
        <begin position="41"/>
        <end position="727"/>
    </location>
</feature>
<keyword evidence="4" id="KW-1185">Reference proteome</keyword>
<evidence type="ECO:0000256" key="2">
    <source>
        <dbReference type="SAM" id="SignalP"/>
    </source>
</evidence>
<evidence type="ECO:0000256" key="1">
    <source>
        <dbReference type="SAM" id="Phobius"/>
    </source>
</evidence>
<sequence>MTVPAPGSGRTPRAVRWRHAVTALALLLGLGASQVTPALAAVPALSPAPDRPVVVLGMTGVRWTDVDPATTPALASLAERGAVGSAVVRSLRPAACPVDGWLAVSAGTRAADTAWAGTDCRPLTAADDGTVPFWGDLVQAADAANFGAQPGKLGDALAAAGVTSRAIGPGAAVALALPDGTVAGGYAALGPDITSQVATAADESDVVAVDLGSVRTDGETDRATQVQEIDARLAAALAGAPTADVVVVSLADAGARPHLQVAALLGPGYAPGALLESASTRQPGYVLAYDVTATVLAATGVDEAVTGSPLRVAEDASATPAERFAALQDDARKSDVVRDLVPVYYVVFMLVNLVLYGVVSFGLTRWQGREARPALTAVRTAAVAVSALPAASYLVNLVPWWRASAPGVVVALLVAALTAAVTGASLLAARRWGLLAPLGVVAGATALLLAVDVATGARLQLASLMGTQPLVAGRFYGFNNTAFALFATVTILLAVAVASPLVARGRRRLAAMLVALVGVVAVALDGLPSIGADFGGPPALVPAFAVLALMTAGIRLTWRRLLAVGAAAVVVVGGFAVVDWTRPPAARTHLGAFVQTVLDGEVLPVIARKAEQNLANLVGSWFTVLAVAGLAAVFVALGRPLRHAARSADGGSLRWLSAGTPLGAIVHAVPMLRPGLIALAVAHGIAFLLNDSGIVIPAIGIAVAVPLLLATYAGWLRDLPTAESAAA</sequence>
<feature type="transmembrane region" description="Helical" evidence="1">
    <location>
        <begin position="621"/>
        <end position="641"/>
    </location>
</feature>
<organism evidence="3 4">
    <name type="scientific">Flavimobilis marinus</name>
    <dbReference type="NCBI Taxonomy" id="285351"/>
    <lineage>
        <taxon>Bacteria</taxon>
        <taxon>Bacillati</taxon>
        <taxon>Actinomycetota</taxon>
        <taxon>Actinomycetes</taxon>
        <taxon>Micrococcales</taxon>
        <taxon>Jonesiaceae</taxon>
        <taxon>Flavimobilis</taxon>
    </lineage>
</organism>
<name>A0A1I2CBW4_9MICO</name>
<feature type="transmembrane region" description="Helical" evidence="1">
    <location>
        <begin position="509"/>
        <end position="530"/>
    </location>
</feature>
<feature type="transmembrane region" description="Helical" evidence="1">
    <location>
        <begin position="434"/>
        <end position="461"/>
    </location>
</feature>
<reference evidence="4" key="1">
    <citation type="submission" date="2016-10" db="EMBL/GenBank/DDBJ databases">
        <authorList>
            <person name="Varghese N."/>
            <person name="Submissions S."/>
        </authorList>
    </citation>
    <scope>NUCLEOTIDE SEQUENCE [LARGE SCALE GENOMIC DNA]</scope>
    <source>
        <strain evidence="4">DSM 19083</strain>
    </source>
</reference>
<keyword evidence="1" id="KW-1133">Transmembrane helix</keyword>
<dbReference type="STRING" id="285351.SAMN04488035_0052"/>
<dbReference type="RefSeq" id="WP_093374126.1">
    <property type="nucleotide sequence ID" value="NZ_BNAN01000001.1"/>
</dbReference>